<protein>
    <recommendedName>
        <fullName evidence="3">GcrA cell cycle regulator</fullName>
    </recommendedName>
</protein>
<sequence>MSDWRDTARELIASGMSVNSVSREIGKSEHAIRINLNINGALDRHNAKRIAMGKRVIPPRSAPRAVVEEPEAPALLKTITLPLLNLPPAPADEPAPLRRISARIRYRAEAPGVARIREIHQRMIRQGKIPGRDLISEWRA</sequence>
<dbReference type="AlphaFoldDB" id="A0A1T5FM50"/>
<proteinExistence type="predicted"/>
<accession>A0A1T5FM50</accession>
<dbReference type="EMBL" id="FUYX01000009">
    <property type="protein sequence ID" value="SKB97249.1"/>
    <property type="molecule type" value="Genomic_DNA"/>
</dbReference>
<dbReference type="Proteomes" id="UP000190130">
    <property type="component" value="Unassembled WGS sequence"/>
</dbReference>
<evidence type="ECO:0000313" key="1">
    <source>
        <dbReference type="EMBL" id="SKB97249.1"/>
    </source>
</evidence>
<evidence type="ECO:0008006" key="3">
    <source>
        <dbReference type="Google" id="ProtNLM"/>
    </source>
</evidence>
<evidence type="ECO:0000313" key="2">
    <source>
        <dbReference type="Proteomes" id="UP000190130"/>
    </source>
</evidence>
<organism evidence="1 2">
    <name type="scientific">Bosea thiooxidans</name>
    <dbReference type="NCBI Taxonomy" id="53254"/>
    <lineage>
        <taxon>Bacteria</taxon>
        <taxon>Pseudomonadati</taxon>
        <taxon>Pseudomonadota</taxon>
        <taxon>Alphaproteobacteria</taxon>
        <taxon>Hyphomicrobiales</taxon>
        <taxon>Boseaceae</taxon>
        <taxon>Bosea</taxon>
    </lineage>
</organism>
<reference evidence="1 2" key="1">
    <citation type="submission" date="2017-02" db="EMBL/GenBank/DDBJ databases">
        <authorList>
            <person name="Peterson S.W."/>
        </authorList>
    </citation>
    <scope>NUCLEOTIDE SEQUENCE [LARGE SCALE GENOMIC DNA]</scope>
    <source>
        <strain evidence="1 2">DSM 9653</strain>
    </source>
</reference>
<name>A0A1T5FM50_9HYPH</name>
<dbReference type="RefSeq" id="WP_079591784.1">
    <property type="nucleotide sequence ID" value="NZ_FUYX01000009.1"/>
</dbReference>
<gene>
    <name evidence="1" type="ORF">SAMN05660750_03351</name>
</gene>